<dbReference type="AlphaFoldDB" id="E4ZH95"/>
<sequence length="104" mass="11162">MLAGTSQTWCTCDGTNLGGFVQHTEPFNQPAEVSPCFLAPASRVKNIWHTDDLISTALPSGHKEPHPPPPTQISTRLSLPPQVHRIVGVQILVASPSLGEMQVS</sequence>
<organism evidence="2">
    <name type="scientific">Leptosphaeria maculans (strain JN3 / isolate v23.1.3 / race Av1-4-5-6-7-8)</name>
    <name type="common">Blackleg fungus</name>
    <name type="synonym">Phoma lingam</name>
    <dbReference type="NCBI Taxonomy" id="985895"/>
    <lineage>
        <taxon>Eukaryota</taxon>
        <taxon>Fungi</taxon>
        <taxon>Dikarya</taxon>
        <taxon>Ascomycota</taxon>
        <taxon>Pezizomycotina</taxon>
        <taxon>Dothideomycetes</taxon>
        <taxon>Pleosporomycetidae</taxon>
        <taxon>Pleosporales</taxon>
        <taxon>Pleosporineae</taxon>
        <taxon>Leptosphaeriaceae</taxon>
        <taxon>Plenodomus</taxon>
        <taxon>Plenodomus lingam/Leptosphaeria maculans species complex</taxon>
    </lineage>
</organism>
<evidence type="ECO:0000313" key="1">
    <source>
        <dbReference type="EMBL" id="CBX90665.1"/>
    </source>
</evidence>
<protein>
    <submittedName>
        <fullName evidence="1">Predicted protein</fullName>
    </submittedName>
</protein>
<proteinExistence type="predicted"/>
<keyword evidence="2" id="KW-1185">Reference proteome</keyword>
<reference evidence="2" key="1">
    <citation type="journal article" date="2011" name="Nat. Commun.">
        <title>Effector diversification within compartments of the Leptosphaeria maculans genome affected by Repeat-Induced Point mutations.</title>
        <authorList>
            <person name="Rouxel T."/>
            <person name="Grandaubert J."/>
            <person name="Hane J.K."/>
            <person name="Hoede C."/>
            <person name="van de Wouw A.P."/>
            <person name="Couloux A."/>
            <person name="Dominguez V."/>
            <person name="Anthouard V."/>
            <person name="Bally P."/>
            <person name="Bourras S."/>
            <person name="Cozijnsen A.J."/>
            <person name="Ciuffetti L.M."/>
            <person name="Degrave A."/>
            <person name="Dilmaghani A."/>
            <person name="Duret L."/>
            <person name="Fudal I."/>
            <person name="Goodwin S.B."/>
            <person name="Gout L."/>
            <person name="Glaser N."/>
            <person name="Linglin J."/>
            <person name="Kema G.H.J."/>
            <person name="Lapalu N."/>
            <person name="Lawrence C.B."/>
            <person name="May K."/>
            <person name="Meyer M."/>
            <person name="Ollivier B."/>
            <person name="Poulain J."/>
            <person name="Schoch C.L."/>
            <person name="Simon A."/>
            <person name="Spatafora J.W."/>
            <person name="Stachowiak A."/>
            <person name="Turgeon B.G."/>
            <person name="Tyler B.M."/>
            <person name="Vincent D."/>
            <person name="Weissenbach J."/>
            <person name="Amselem J."/>
            <person name="Quesneville H."/>
            <person name="Oliver R.P."/>
            <person name="Wincker P."/>
            <person name="Balesdent M.-H."/>
            <person name="Howlett B.J."/>
        </authorList>
    </citation>
    <scope>NUCLEOTIDE SEQUENCE [LARGE SCALE GENOMIC DNA]</scope>
    <source>
        <strain evidence="2">JN3 / isolate v23.1.3 / race Av1-4-5-6-7-8</strain>
    </source>
</reference>
<dbReference type="Proteomes" id="UP000002668">
    <property type="component" value="Genome"/>
</dbReference>
<dbReference type="InParanoid" id="E4ZH95"/>
<accession>E4ZH95</accession>
<dbReference type="EMBL" id="FP929065">
    <property type="protein sequence ID" value="CBX90665.1"/>
    <property type="molecule type" value="Genomic_DNA"/>
</dbReference>
<dbReference type="VEuPathDB" id="FungiDB:LEMA_P056990.1"/>
<name>E4ZH95_LEPMJ</name>
<evidence type="ECO:0000313" key="2">
    <source>
        <dbReference type="Proteomes" id="UP000002668"/>
    </source>
</evidence>
<dbReference type="HOGENOM" id="CLU_2250627_0_0_1"/>
<gene>
    <name evidence="1" type="ORF">LEMA_P056990.1</name>
</gene>